<keyword evidence="2" id="KW-0614">Plasmid</keyword>
<evidence type="ECO:0000313" key="2">
    <source>
        <dbReference type="EMBL" id="UPM44824.1"/>
    </source>
</evidence>
<dbReference type="RefSeq" id="WP_247995478.1">
    <property type="nucleotide sequence ID" value="NZ_CP096021.1"/>
</dbReference>
<dbReference type="GeneID" id="71929512"/>
<evidence type="ECO:0000313" key="3">
    <source>
        <dbReference type="Proteomes" id="UP000831768"/>
    </source>
</evidence>
<dbReference type="AlphaFoldDB" id="A0A8U0A743"/>
<sequence>MAGDIGTEDLTGKCGDLAVVQSLFAPFIDMVQLVRIGFLGPTDRFAFLLAPLDHLGRALNTRERADTMSYRRKNHSTTNRQGKGWA</sequence>
<evidence type="ECO:0000256" key="1">
    <source>
        <dbReference type="SAM" id="MobiDB-lite"/>
    </source>
</evidence>
<feature type="region of interest" description="Disordered" evidence="1">
    <location>
        <begin position="66"/>
        <end position="86"/>
    </location>
</feature>
<accession>A0A8U0A743</accession>
<dbReference type="Proteomes" id="UP000831768">
    <property type="component" value="Plasmid unnamed2"/>
</dbReference>
<proteinExistence type="predicted"/>
<dbReference type="KEGG" id="haad:MW046_15655"/>
<geneLocation type="plasmid" evidence="2 3">
    <name>unnamed2</name>
</geneLocation>
<dbReference type="EMBL" id="CP096021">
    <property type="protein sequence ID" value="UPM44824.1"/>
    <property type="molecule type" value="Genomic_DNA"/>
</dbReference>
<protein>
    <submittedName>
        <fullName evidence="2">Uncharacterized protein</fullName>
    </submittedName>
</protein>
<keyword evidence="3" id="KW-1185">Reference proteome</keyword>
<reference evidence="2" key="1">
    <citation type="submission" date="2022-04" db="EMBL/GenBank/DDBJ databases">
        <title>Halocatena sp. nov., isolated from a salt lake.</title>
        <authorList>
            <person name="Cui H.-L."/>
        </authorList>
    </citation>
    <scope>NUCLEOTIDE SEQUENCE</scope>
    <source>
        <strain evidence="2">AD-1</strain>
        <plasmid evidence="2">unnamed2</plasmid>
    </source>
</reference>
<organism evidence="2 3">
    <name type="scientific">Halocatena salina</name>
    <dbReference type="NCBI Taxonomy" id="2934340"/>
    <lineage>
        <taxon>Archaea</taxon>
        <taxon>Methanobacteriati</taxon>
        <taxon>Methanobacteriota</taxon>
        <taxon>Stenosarchaea group</taxon>
        <taxon>Halobacteria</taxon>
        <taxon>Halobacteriales</taxon>
        <taxon>Natronomonadaceae</taxon>
        <taxon>Halocatena</taxon>
    </lineage>
</organism>
<gene>
    <name evidence="2" type="ORF">MW046_15655</name>
</gene>
<name>A0A8U0A743_9EURY</name>
<feature type="compositionally biased region" description="Polar residues" evidence="1">
    <location>
        <begin position="76"/>
        <end position="86"/>
    </location>
</feature>